<reference evidence="1" key="1">
    <citation type="submission" date="2021-01" db="EMBL/GenBank/DDBJ databases">
        <authorList>
            <consortium name="Genoscope - CEA"/>
            <person name="William W."/>
        </authorList>
    </citation>
    <scope>NUCLEOTIDE SEQUENCE</scope>
</reference>
<evidence type="ECO:0000313" key="1">
    <source>
        <dbReference type="EMBL" id="CAD8044070.1"/>
    </source>
</evidence>
<evidence type="ECO:0000313" key="2">
    <source>
        <dbReference type="Proteomes" id="UP000688137"/>
    </source>
</evidence>
<comment type="caution">
    <text evidence="1">The sequence shown here is derived from an EMBL/GenBank/DDBJ whole genome shotgun (WGS) entry which is preliminary data.</text>
</comment>
<dbReference type="EMBL" id="CAJJDM010000003">
    <property type="protein sequence ID" value="CAD8044070.1"/>
    <property type="molecule type" value="Genomic_DNA"/>
</dbReference>
<dbReference type="AlphaFoldDB" id="A0A8S1JU91"/>
<accession>A0A8S1JU91</accession>
<dbReference type="Proteomes" id="UP000688137">
    <property type="component" value="Unassembled WGS sequence"/>
</dbReference>
<proteinExistence type="predicted"/>
<gene>
    <name evidence="1" type="ORF">PPRIM_AZ9-3.1.T0060152</name>
</gene>
<sequence length="146" mass="16744">MLVFILLQLVQAQIRKYDWINNYFALQCTCLEECCIYGSFILKNDKVMNTNFVQIDAKLQGSGCTQYTVENVICTLESPTDVQTTLSCPLQGWEWLVSRDSNTGSIYWTDNKNCQGVWNVIDLSANQVVYIFSPIIMLGIIIFYQL</sequence>
<name>A0A8S1JU91_PARPR</name>
<keyword evidence="2" id="KW-1185">Reference proteome</keyword>
<organism evidence="1 2">
    <name type="scientific">Paramecium primaurelia</name>
    <dbReference type="NCBI Taxonomy" id="5886"/>
    <lineage>
        <taxon>Eukaryota</taxon>
        <taxon>Sar</taxon>
        <taxon>Alveolata</taxon>
        <taxon>Ciliophora</taxon>
        <taxon>Intramacronucleata</taxon>
        <taxon>Oligohymenophorea</taxon>
        <taxon>Peniculida</taxon>
        <taxon>Parameciidae</taxon>
        <taxon>Paramecium</taxon>
    </lineage>
</organism>
<dbReference type="OMA" id="KYDWINN"/>
<protein>
    <submittedName>
        <fullName evidence="1">Uncharacterized protein</fullName>
    </submittedName>
</protein>